<dbReference type="Proteomes" id="UP000663852">
    <property type="component" value="Unassembled WGS sequence"/>
</dbReference>
<keyword evidence="2" id="KW-1133">Transmembrane helix</keyword>
<gene>
    <name evidence="5" type="ORF">EDS130_LOCUS22370</name>
    <name evidence="4" type="ORF">XAT740_LOCUS9929</name>
</gene>
<feature type="transmembrane region" description="Helical" evidence="2">
    <location>
        <begin position="77"/>
        <end position="98"/>
    </location>
</feature>
<dbReference type="AlphaFoldDB" id="A0A814SHF7"/>
<dbReference type="InterPro" id="IPR000073">
    <property type="entry name" value="AB_hydrolase_1"/>
</dbReference>
<name>A0A814SHF7_ADIRI</name>
<protein>
    <recommendedName>
        <fullName evidence="3">AB hydrolase-1 domain-containing protein</fullName>
    </recommendedName>
</protein>
<keyword evidence="2" id="KW-0472">Membrane</keyword>
<dbReference type="EMBL" id="CAJNOR010000519">
    <property type="protein sequence ID" value="CAF0937506.1"/>
    <property type="molecule type" value="Genomic_DNA"/>
</dbReference>
<dbReference type="SUPFAM" id="SSF53474">
    <property type="entry name" value="alpha/beta-Hydrolases"/>
    <property type="match status" value="1"/>
</dbReference>
<dbReference type="EMBL" id="CAJNOJ010000117">
    <property type="protein sequence ID" value="CAF1146495.1"/>
    <property type="molecule type" value="Genomic_DNA"/>
</dbReference>
<evidence type="ECO:0000259" key="3">
    <source>
        <dbReference type="Pfam" id="PF00561"/>
    </source>
</evidence>
<dbReference type="Proteomes" id="UP000663828">
    <property type="component" value="Unassembled WGS sequence"/>
</dbReference>
<dbReference type="InterPro" id="IPR029058">
    <property type="entry name" value="AB_hydrolase_fold"/>
</dbReference>
<evidence type="ECO:0000313" key="7">
    <source>
        <dbReference type="Proteomes" id="UP000663852"/>
    </source>
</evidence>
<organism evidence="5 7">
    <name type="scientific">Adineta ricciae</name>
    <name type="common">Rotifer</name>
    <dbReference type="NCBI Taxonomy" id="249248"/>
    <lineage>
        <taxon>Eukaryota</taxon>
        <taxon>Metazoa</taxon>
        <taxon>Spiralia</taxon>
        <taxon>Gnathifera</taxon>
        <taxon>Rotifera</taxon>
        <taxon>Eurotatoria</taxon>
        <taxon>Bdelloidea</taxon>
        <taxon>Adinetida</taxon>
        <taxon>Adinetidae</taxon>
        <taxon>Adineta</taxon>
    </lineage>
</organism>
<evidence type="ECO:0000256" key="1">
    <source>
        <dbReference type="SAM" id="MobiDB-lite"/>
    </source>
</evidence>
<feature type="region of interest" description="Disordered" evidence="1">
    <location>
        <begin position="28"/>
        <end position="62"/>
    </location>
</feature>
<dbReference type="Gene3D" id="3.40.50.1820">
    <property type="entry name" value="alpha/beta hydrolase"/>
    <property type="match status" value="1"/>
</dbReference>
<keyword evidence="6" id="KW-1185">Reference proteome</keyword>
<reference evidence="5" key="1">
    <citation type="submission" date="2021-02" db="EMBL/GenBank/DDBJ databases">
        <authorList>
            <person name="Nowell W R."/>
        </authorList>
    </citation>
    <scope>NUCLEOTIDE SEQUENCE</scope>
</reference>
<evidence type="ECO:0000256" key="2">
    <source>
        <dbReference type="SAM" id="Phobius"/>
    </source>
</evidence>
<keyword evidence="2" id="KW-0812">Transmembrane</keyword>
<proteinExistence type="predicted"/>
<evidence type="ECO:0000313" key="4">
    <source>
        <dbReference type="EMBL" id="CAF0937506.1"/>
    </source>
</evidence>
<comment type="caution">
    <text evidence="5">The sequence shown here is derived from an EMBL/GenBank/DDBJ whole genome shotgun (WGS) entry which is preliminary data.</text>
</comment>
<accession>A0A814SHF7</accession>
<evidence type="ECO:0000313" key="6">
    <source>
        <dbReference type="Proteomes" id="UP000663828"/>
    </source>
</evidence>
<evidence type="ECO:0000313" key="5">
    <source>
        <dbReference type="EMBL" id="CAF1146495.1"/>
    </source>
</evidence>
<feature type="domain" description="AB hydrolase-1" evidence="3">
    <location>
        <begin position="238"/>
        <end position="286"/>
    </location>
</feature>
<dbReference type="Pfam" id="PF00561">
    <property type="entry name" value="Abhydrolase_1"/>
    <property type="match status" value="1"/>
</dbReference>
<sequence length="470" mass="53377">MENDANDRGKSYSDAISVASVYPSLTSASAGVSQPAPNSSTTVSPISSPKEQKTTSDETPDIYATGLEDGTYGVVNYMIWSQINILFGVLILGIIAILMSKYTTKLAKDVFWCVEMTSPLRSKTLKKKAIRRVSKSPQRKYSSPERVRTLIEVDFQESAYSDPADSSRSSLPNVLFERRDQDTLSEQATKLFNSTIVFDEAERAWLLENMRSTTISIKVDHFLFSINSNYALKENQQTVLFLHGFGAGRNWANWLKLAYPLSQRGRYSTIFVDLPGFGQSSGRSLDQASWKRYGPEILVAIVSSFHLHHSVYVVAQCGKYKKLLFYISSNSSLYTGGAATTVRTINRYPQWFRNRNLIFCNSVIGDFGEEKVGDFEITLTRFNIHIVVFWTPDEDHTKYCVAYKRWSRLRASNFRNLQLIDLDPKTQTMKLHYPLVSVAQMSRCSLKNKGLVYKLSDQYIQQVIDILDRK</sequence>
<feature type="compositionally biased region" description="Polar residues" evidence="1">
    <location>
        <begin position="28"/>
        <end position="49"/>
    </location>
</feature>